<dbReference type="AlphaFoldDB" id="A0A4R2GR96"/>
<evidence type="ECO:0000313" key="3">
    <source>
        <dbReference type="EMBL" id="TCO12369.1"/>
    </source>
</evidence>
<feature type="domain" description="Excalibur calcium-binding" evidence="2">
    <location>
        <begin position="23"/>
        <end position="55"/>
    </location>
</feature>
<evidence type="ECO:0000259" key="2">
    <source>
        <dbReference type="Pfam" id="PF05901"/>
    </source>
</evidence>
<feature type="signal peptide" evidence="1">
    <location>
        <begin position="1"/>
        <end position="22"/>
    </location>
</feature>
<dbReference type="Proteomes" id="UP000294881">
    <property type="component" value="Unassembled WGS sequence"/>
</dbReference>
<proteinExistence type="predicted"/>
<comment type="caution">
    <text evidence="3">The sequence shown here is derived from an EMBL/GenBank/DDBJ whole genome shotgun (WGS) entry which is preliminary data.</text>
</comment>
<dbReference type="EMBL" id="SLWL01000009">
    <property type="protein sequence ID" value="TCO12369.1"/>
    <property type="molecule type" value="Genomic_DNA"/>
</dbReference>
<protein>
    <submittedName>
        <fullName evidence="3">Excalibur calcium-binding domain-containing protein</fullName>
    </submittedName>
</protein>
<reference evidence="3 4" key="1">
    <citation type="submission" date="2019-03" db="EMBL/GenBank/DDBJ databases">
        <title>Genomic Encyclopedia of Type Strains, Phase IV (KMG-IV): sequencing the most valuable type-strain genomes for metagenomic binning, comparative biology and taxonomic classification.</title>
        <authorList>
            <person name="Goeker M."/>
        </authorList>
    </citation>
    <scope>NUCLEOTIDE SEQUENCE [LARGE SCALE GENOMIC DNA]</scope>
    <source>
        <strain evidence="3 4">DSM 22958</strain>
    </source>
</reference>
<evidence type="ECO:0000313" key="4">
    <source>
        <dbReference type="Proteomes" id="UP000294881"/>
    </source>
</evidence>
<keyword evidence="4" id="KW-1185">Reference proteome</keyword>
<accession>A0A4R2GR96</accession>
<dbReference type="Pfam" id="PF05901">
    <property type="entry name" value="Excalibur"/>
    <property type="match status" value="1"/>
</dbReference>
<sequence length="76" mass="8209">MKFVRVGLALAGMIALIAPAHARSCKAASSCREAVEMWCNGYSGADRDNDGIPCENVCRTKAQVDRIKAEIGCDHR</sequence>
<evidence type="ECO:0000256" key="1">
    <source>
        <dbReference type="SAM" id="SignalP"/>
    </source>
</evidence>
<feature type="chain" id="PRO_5020518465" evidence="1">
    <location>
        <begin position="23"/>
        <end position="76"/>
    </location>
</feature>
<gene>
    <name evidence="3" type="ORF">EV666_10914</name>
</gene>
<name>A0A4R2GR96_9HYPH</name>
<keyword evidence="1" id="KW-0732">Signal</keyword>
<organism evidence="3 4">
    <name type="scientific">Camelimonas lactis</name>
    <dbReference type="NCBI Taxonomy" id="659006"/>
    <lineage>
        <taxon>Bacteria</taxon>
        <taxon>Pseudomonadati</taxon>
        <taxon>Pseudomonadota</taxon>
        <taxon>Alphaproteobacteria</taxon>
        <taxon>Hyphomicrobiales</taxon>
        <taxon>Chelatococcaceae</taxon>
        <taxon>Camelimonas</taxon>
    </lineage>
</organism>
<dbReference type="InterPro" id="IPR008613">
    <property type="entry name" value="Excalibur_Ca-bd_domain"/>
</dbReference>